<keyword evidence="1" id="KW-0812">Transmembrane</keyword>
<name>A0ABV4CQA3_9PSEU</name>
<protein>
    <submittedName>
        <fullName evidence="2">DUF4229 domain-containing protein</fullName>
    </submittedName>
</protein>
<keyword evidence="1" id="KW-0472">Membrane</keyword>
<dbReference type="Proteomes" id="UP001564626">
    <property type="component" value="Unassembled WGS sequence"/>
</dbReference>
<comment type="caution">
    <text evidence="2">The sequence shown here is derived from an EMBL/GenBank/DDBJ whole genome shotgun (WGS) entry which is preliminary data.</text>
</comment>
<reference evidence="2 3" key="1">
    <citation type="submission" date="2024-08" db="EMBL/GenBank/DDBJ databases">
        <title>Genome mining of Saccharopolyspora cebuensis PGLac3 from Nigerian medicinal plant.</title>
        <authorList>
            <person name="Ezeobiora C.E."/>
            <person name="Igbokwe N.H."/>
            <person name="Amin D.H."/>
            <person name="Mendie U.E."/>
        </authorList>
    </citation>
    <scope>NUCLEOTIDE SEQUENCE [LARGE SCALE GENOMIC DNA]</scope>
    <source>
        <strain evidence="2 3">PGLac3</strain>
    </source>
</reference>
<dbReference type="EMBL" id="JBGEHV010000063">
    <property type="protein sequence ID" value="MEY8042693.1"/>
    <property type="molecule type" value="Genomic_DNA"/>
</dbReference>
<evidence type="ECO:0000313" key="3">
    <source>
        <dbReference type="Proteomes" id="UP001564626"/>
    </source>
</evidence>
<feature type="transmembrane region" description="Helical" evidence="1">
    <location>
        <begin position="49"/>
        <end position="69"/>
    </location>
</feature>
<organism evidence="2 3">
    <name type="scientific">Saccharopolyspora cebuensis</name>
    <dbReference type="NCBI Taxonomy" id="418759"/>
    <lineage>
        <taxon>Bacteria</taxon>
        <taxon>Bacillati</taxon>
        <taxon>Actinomycetota</taxon>
        <taxon>Actinomycetes</taxon>
        <taxon>Pseudonocardiales</taxon>
        <taxon>Pseudonocardiaceae</taxon>
        <taxon>Saccharopolyspora</taxon>
    </lineage>
</organism>
<dbReference type="Pfam" id="PF14012">
    <property type="entry name" value="DUF4229"/>
    <property type="match status" value="1"/>
</dbReference>
<accession>A0ABV4CQA3</accession>
<evidence type="ECO:0000256" key="1">
    <source>
        <dbReference type="SAM" id="Phobius"/>
    </source>
</evidence>
<gene>
    <name evidence="2" type="ORF">AB8O55_25075</name>
</gene>
<dbReference type="InterPro" id="IPR025323">
    <property type="entry name" value="DUF4229"/>
</dbReference>
<proteinExistence type="predicted"/>
<feature type="transmembrane region" description="Helical" evidence="1">
    <location>
        <begin position="22"/>
        <end position="43"/>
    </location>
</feature>
<dbReference type="RefSeq" id="WP_345357291.1">
    <property type="nucleotide sequence ID" value="NZ_BAABII010000003.1"/>
</dbReference>
<sequence length="104" mass="11388">MLEQQEAESPERTRSSSLVTDVVLYTLARFGMLAVAIAALMLFGVPLLVAAAVAVVLVMPLSMLVFGTLRRRVASGMAERAAERRARRDELRAQLRGDRDADES</sequence>
<keyword evidence="1" id="KW-1133">Transmembrane helix</keyword>
<evidence type="ECO:0000313" key="2">
    <source>
        <dbReference type="EMBL" id="MEY8042693.1"/>
    </source>
</evidence>
<keyword evidence="3" id="KW-1185">Reference proteome</keyword>